<evidence type="ECO:0000256" key="1">
    <source>
        <dbReference type="SAM" id="MobiDB-lite"/>
    </source>
</evidence>
<proteinExistence type="predicted"/>
<accession>A0AAD7C686</accession>
<reference evidence="2" key="1">
    <citation type="submission" date="2023-03" db="EMBL/GenBank/DDBJ databases">
        <title>Massive genome expansion in bonnet fungi (Mycena s.s.) driven by repeated elements and novel gene families across ecological guilds.</title>
        <authorList>
            <consortium name="Lawrence Berkeley National Laboratory"/>
            <person name="Harder C.B."/>
            <person name="Miyauchi S."/>
            <person name="Viragh M."/>
            <person name="Kuo A."/>
            <person name="Thoen E."/>
            <person name="Andreopoulos B."/>
            <person name="Lu D."/>
            <person name="Skrede I."/>
            <person name="Drula E."/>
            <person name="Henrissat B."/>
            <person name="Morin E."/>
            <person name="Kohler A."/>
            <person name="Barry K."/>
            <person name="LaButti K."/>
            <person name="Morin E."/>
            <person name="Salamov A."/>
            <person name="Lipzen A."/>
            <person name="Mereny Z."/>
            <person name="Hegedus B."/>
            <person name="Baldrian P."/>
            <person name="Stursova M."/>
            <person name="Weitz H."/>
            <person name="Taylor A."/>
            <person name="Grigoriev I.V."/>
            <person name="Nagy L.G."/>
            <person name="Martin F."/>
            <person name="Kauserud H."/>
        </authorList>
    </citation>
    <scope>NUCLEOTIDE SEQUENCE</scope>
    <source>
        <strain evidence="2">CBHHK067</strain>
    </source>
</reference>
<feature type="region of interest" description="Disordered" evidence="1">
    <location>
        <begin position="366"/>
        <end position="386"/>
    </location>
</feature>
<dbReference type="AlphaFoldDB" id="A0AAD7C686"/>
<keyword evidence="3" id="KW-1185">Reference proteome</keyword>
<evidence type="ECO:0000313" key="3">
    <source>
        <dbReference type="Proteomes" id="UP001221757"/>
    </source>
</evidence>
<evidence type="ECO:0000313" key="2">
    <source>
        <dbReference type="EMBL" id="KAJ7639915.1"/>
    </source>
</evidence>
<sequence length="386" mass="40950">MCTLIEAAGVRVTVMNREREFCGVGLVQDTPSAICACDAPISGPQRCGYTLGFGSEEEADADADVLMCTMQNARRTSPRFQSPLRPPSPKTRLLTARIHWERDIPTESAVLGTRLAHTVYMCADQQVPALRIRLLLRIWDRGSCAPDDDVCVDAEDTDENTDAGNPAPSPSTSMGIEAPEVERPGGKSADDTFALCGVDIFVACKGISRPMTAAVATQTRADDIRELCDEVVPLWCGQSCTCSPVHGGQRDERRETAEEHVRWGRGSSAAVCGTKETGSTEDGVGGEQVCSVPGEPAPTFVFRGPFLATAAAPGVRLALTAGTKATGCSCGTQSLHTHAAFWSTKHATWNTSGTMEQPAAVYSSCASGSTEKDRNGGWGDMADVVD</sequence>
<feature type="region of interest" description="Disordered" evidence="1">
    <location>
        <begin position="154"/>
        <end position="187"/>
    </location>
</feature>
<name>A0AAD7C686_MYCRO</name>
<dbReference type="EMBL" id="JARKIE010000438">
    <property type="protein sequence ID" value="KAJ7639915.1"/>
    <property type="molecule type" value="Genomic_DNA"/>
</dbReference>
<comment type="caution">
    <text evidence="2">The sequence shown here is derived from an EMBL/GenBank/DDBJ whole genome shotgun (WGS) entry which is preliminary data.</text>
</comment>
<organism evidence="2 3">
    <name type="scientific">Mycena rosella</name>
    <name type="common">Pink bonnet</name>
    <name type="synonym">Agaricus rosellus</name>
    <dbReference type="NCBI Taxonomy" id="1033263"/>
    <lineage>
        <taxon>Eukaryota</taxon>
        <taxon>Fungi</taxon>
        <taxon>Dikarya</taxon>
        <taxon>Basidiomycota</taxon>
        <taxon>Agaricomycotina</taxon>
        <taxon>Agaricomycetes</taxon>
        <taxon>Agaricomycetidae</taxon>
        <taxon>Agaricales</taxon>
        <taxon>Marasmiineae</taxon>
        <taxon>Mycenaceae</taxon>
        <taxon>Mycena</taxon>
    </lineage>
</organism>
<protein>
    <submittedName>
        <fullName evidence="2">Uncharacterized protein</fullName>
    </submittedName>
</protein>
<dbReference type="Proteomes" id="UP001221757">
    <property type="component" value="Unassembled WGS sequence"/>
</dbReference>
<gene>
    <name evidence="2" type="ORF">B0H17DRAFT_1149167</name>
</gene>